<evidence type="ECO:0008006" key="3">
    <source>
        <dbReference type="Google" id="ProtNLM"/>
    </source>
</evidence>
<evidence type="ECO:0000313" key="1">
    <source>
        <dbReference type="EMBL" id="KUP94541.1"/>
    </source>
</evidence>
<name>A0A132C1R2_9RHOB</name>
<protein>
    <recommendedName>
        <fullName evidence="3">Glycosyltransferase family 1 protein</fullName>
    </recommendedName>
</protein>
<dbReference type="AlphaFoldDB" id="A0A132C1R2"/>
<organism evidence="1 2">
    <name type="scientific">Tritonibacter horizontis</name>
    <dbReference type="NCBI Taxonomy" id="1768241"/>
    <lineage>
        <taxon>Bacteria</taxon>
        <taxon>Pseudomonadati</taxon>
        <taxon>Pseudomonadota</taxon>
        <taxon>Alphaproteobacteria</taxon>
        <taxon>Rhodobacterales</taxon>
        <taxon>Paracoccaceae</taxon>
        <taxon>Tritonibacter</taxon>
    </lineage>
</organism>
<gene>
    <name evidence="1" type="ORF">TRIHO_04670</name>
</gene>
<accession>A0A132C1R2</accession>
<dbReference type="EMBL" id="LPUY01000012">
    <property type="protein sequence ID" value="KUP94541.1"/>
    <property type="molecule type" value="Genomic_DNA"/>
</dbReference>
<dbReference type="RefSeq" id="WP_232367685.1">
    <property type="nucleotide sequence ID" value="NZ_LPUY01000012.1"/>
</dbReference>
<keyword evidence="2" id="KW-1185">Reference proteome</keyword>
<dbReference type="Proteomes" id="UP000068382">
    <property type="component" value="Unassembled WGS sequence"/>
</dbReference>
<sequence length="391" mass="43702">MDFRLTPGERPPIGKPLEPLVSHGTVAAATANETLCIQAMGCIVAVFNGDVIVFEQIEAPAETTAHRRLSESEQIAAWNTQKEQRRKDFSDAMKLRPQTKVLLSDGIFGKAETTDQISFVNLNTIDHFEPATIYILNNNDIAKAGLQKYIGMYTSQPRAHVCIWDFDNHHQIAESLNLAVLSDFYVPCHPHNNETFQAATNAMGAPVSAGVIQWSRAYLTEHRERLLAVSRNPAPLGRHIVYPQFPERNAMLQSLNTHFQHVGPSTRTYHDRTELDRLDEWASHMSHWIVPTRDDLPIRVFDALITGGLPILPASLKDLPALSPLQDHLFYFKPTDVDAPYAIAKAATDQFRAQGEAGVIARHDLAMATSHVDTRVQEILAQIYRHLTPGN</sequence>
<evidence type="ECO:0000313" key="2">
    <source>
        <dbReference type="Proteomes" id="UP000068382"/>
    </source>
</evidence>
<comment type="caution">
    <text evidence="1">The sequence shown here is derived from an EMBL/GenBank/DDBJ whole genome shotgun (WGS) entry which is preliminary data.</text>
</comment>
<proteinExistence type="predicted"/>
<reference evidence="1 2" key="1">
    <citation type="submission" date="2015-12" db="EMBL/GenBank/DDBJ databases">
        <title>Genome sequence of the marine Rhodobacteraceae strain O3.65, Candidatus Tritonibacter horizontis.</title>
        <authorList>
            <person name="Poehlein A."/>
            <person name="Giebel H.A."/>
            <person name="Voget S."/>
            <person name="Brinkhoff T."/>
        </authorList>
    </citation>
    <scope>NUCLEOTIDE SEQUENCE [LARGE SCALE GENOMIC DNA]</scope>
    <source>
        <strain evidence="1 2">O3.65</strain>
    </source>
</reference>
<dbReference type="PATRIC" id="fig|1768241.3.peg.474"/>